<reference evidence="1 2" key="1">
    <citation type="submission" date="2012-06" db="EMBL/GenBank/DDBJ databases">
        <title>Finished plasmid 1 of genome of Crinalium epipsammum PCC 9333.</title>
        <authorList>
            <consortium name="US DOE Joint Genome Institute"/>
            <person name="Gugger M."/>
            <person name="Coursin T."/>
            <person name="Rippka R."/>
            <person name="Tandeau De Marsac N."/>
            <person name="Huntemann M."/>
            <person name="Wei C.-L."/>
            <person name="Han J."/>
            <person name="Detter J.C."/>
            <person name="Han C."/>
            <person name="Tapia R."/>
            <person name="Davenport K."/>
            <person name="Daligault H."/>
            <person name="Erkkila T."/>
            <person name="Gu W."/>
            <person name="Munk A.C.C."/>
            <person name="Teshima H."/>
            <person name="Xu Y."/>
            <person name="Chain P."/>
            <person name="Chen A."/>
            <person name="Krypides N."/>
            <person name="Mavromatis K."/>
            <person name="Markowitz V."/>
            <person name="Szeto E."/>
            <person name="Ivanova N."/>
            <person name="Mikhailova N."/>
            <person name="Ovchinnikova G."/>
            <person name="Pagani I."/>
            <person name="Pati A."/>
            <person name="Goodwin L."/>
            <person name="Peters L."/>
            <person name="Pitluck S."/>
            <person name="Woyke T."/>
            <person name="Kerfeld C."/>
        </authorList>
    </citation>
    <scope>NUCLEOTIDE SEQUENCE [LARGE SCALE GENOMIC DNA]</scope>
    <source>
        <strain evidence="1 2">PCC 9333</strain>
        <plasmid evidence="2">Plasmid pCRI9333.01</plasmid>
    </source>
</reference>
<gene>
    <name evidence="1" type="ORF">Cri9333_4747</name>
</gene>
<dbReference type="HOGENOM" id="CLU_1584850_0_0_3"/>
<dbReference type="OrthoDB" id="455701at2"/>
<proteinExistence type="predicted"/>
<evidence type="ECO:0000313" key="2">
    <source>
        <dbReference type="Proteomes" id="UP000010472"/>
    </source>
</evidence>
<dbReference type="AlphaFoldDB" id="K9W5B4"/>
<accession>K9W5B4</accession>
<keyword evidence="2" id="KW-1185">Reference proteome</keyword>
<protein>
    <submittedName>
        <fullName evidence="1">Uncharacterized protein</fullName>
    </submittedName>
</protein>
<name>K9W5B4_9CYAN</name>
<dbReference type="KEGG" id="cep:Cri9333_4747"/>
<sequence length="168" mass="18215">MGLMEKLFGGKVNTDAPGQLAKGSKGELAIGVDKALAATDSSAINPHNVDFSSIRTAPVVPKPRYFTATEAGALQNLATQKREMTEHTKKAYKALKSVDTSDRVVHQLHRGYQGKVAQNEVARLKSNTQLAEQIHSSRPDYAQMHQRVEVADKTAVDAIAKIKESYGA</sequence>
<keyword evidence="1" id="KW-0614">Plasmid</keyword>
<dbReference type="Proteomes" id="UP000010472">
    <property type="component" value="Plasmid pCRI9333.01"/>
</dbReference>
<dbReference type="RefSeq" id="WP_015179954.1">
    <property type="nucleotide sequence ID" value="NC_019733.1"/>
</dbReference>
<dbReference type="EMBL" id="CP003621">
    <property type="protein sequence ID" value="AFZ15523.1"/>
    <property type="molecule type" value="Genomic_DNA"/>
</dbReference>
<evidence type="ECO:0000313" key="1">
    <source>
        <dbReference type="EMBL" id="AFZ15523.1"/>
    </source>
</evidence>
<organism evidence="1 2">
    <name type="scientific">Crinalium epipsammum PCC 9333</name>
    <dbReference type="NCBI Taxonomy" id="1173022"/>
    <lineage>
        <taxon>Bacteria</taxon>
        <taxon>Bacillati</taxon>
        <taxon>Cyanobacteriota</taxon>
        <taxon>Cyanophyceae</taxon>
        <taxon>Gomontiellales</taxon>
        <taxon>Gomontiellaceae</taxon>
        <taxon>Crinalium</taxon>
    </lineage>
</organism>
<geneLocation type="plasmid" evidence="1 2">
    <name>pCRI9333.01</name>
</geneLocation>